<evidence type="ECO:0000313" key="4">
    <source>
        <dbReference type="EMBL" id="MBD3915586.1"/>
    </source>
</evidence>
<evidence type="ECO:0000313" key="5">
    <source>
        <dbReference type="Proteomes" id="UP000649289"/>
    </source>
</evidence>
<dbReference type="InterPro" id="IPR051262">
    <property type="entry name" value="SMP-30/CGR1_Lactonase"/>
</dbReference>
<dbReference type="InterPro" id="IPR011042">
    <property type="entry name" value="6-blade_b-propeller_TolB-like"/>
</dbReference>
<organism evidence="4 5">
    <name type="scientific">Nocardioides hwasunensis</name>
    <dbReference type="NCBI Taxonomy" id="397258"/>
    <lineage>
        <taxon>Bacteria</taxon>
        <taxon>Bacillati</taxon>
        <taxon>Actinomycetota</taxon>
        <taxon>Actinomycetes</taxon>
        <taxon>Propionibacteriales</taxon>
        <taxon>Nocardioidaceae</taxon>
        <taxon>Nocardioides</taxon>
    </lineage>
</organism>
<protein>
    <submittedName>
        <fullName evidence="4">SMP-30/gluconolactonase/LRE family protein</fullName>
    </submittedName>
</protein>
<comment type="caution">
    <text evidence="4">The sequence shown here is derived from an EMBL/GenBank/DDBJ whole genome shotgun (WGS) entry which is preliminary data.</text>
</comment>
<dbReference type="RefSeq" id="WP_191199916.1">
    <property type="nucleotide sequence ID" value="NZ_BAAAPA010000007.1"/>
</dbReference>
<reference evidence="4 5" key="1">
    <citation type="submission" date="2020-09" db="EMBL/GenBank/DDBJ databases">
        <title>novel species in genus Nocardioides.</title>
        <authorList>
            <person name="Zhang G."/>
        </authorList>
    </citation>
    <scope>NUCLEOTIDE SEQUENCE [LARGE SCALE GENOMIC DNA]</scope>
    <source>
        <strain evidence="4 5">19197</strain>
    </source>
</reference>
<evidence type="ECO:0000256" key="1">
    <source>
        <dbReference type="ARBA" id="ARBA00008853"/>
    </source>
</evidence>
<dbReference type="PANTHER" id="PTHR47572">
    <property type="entry name" value="LIPOPROTEIN-RELATED"/>
    <property type="match status" value="1"/>
</dbReference>
<dbReference type="EMBL" id="JACXYY010000005">
    <property type="protein sequence ID" value="MBD3915586.1"/>
    <property type="molecule type" value="Genomic_DNA"/>
</dbReference>
<keyword evidence="5" id="KW-1185">Reference proteome</keyword>
<keyword evidence="2" id="KW-0378">Hydrolase</keyword>
<evidence type="ECO:0000256" key="2">
    <source>
        <dbReference type="ARBA" id="ARBA00022801"/>
    </source>
</evidence>
<comment type="similarity">
    <text evidence="1">Belongs to the SMP-30/CGR1 family.</text>
</comment>
<dbReference type="InterPro" id="IPR013658">
    <property type="entry name" value="SGL"/>
</dbReference>
<accession>A0ABR8MJX2</accession>
<sequence length="296" mass="31392">MGLTTRTVLDGLHFAEAPTMGPDGALYLSDFYAHEVLRVDLDSWTSEHVVTIDEQPSGLGWLADGSLLIVSMNDLSLRRLDARGELHHHADLSSVARGSSNDMLVDPQGRAWVGDFGFDFYGTLRDDPEADPLFGPDADPPTASIALVTPEGKVTSAADGLRFPNGMVQLGDGTLVVAETVGKCLTAFDIDGHHLVNRRTYADLRAAGPAGEAVLPDGICIDDEDRIWVSDPANSGAVRLVDGVADLHVATSQPCFAVAIVGDLLICCTAETSNSTIAATRRTGRLETCHLDPATS</sequence>
<dbReference type="SUPFAM" id="SSF63829">
    <property type="entry name" value="Calcium-dependent phosphotriesterase"/>
    <property type="match status" value="1"/>
</dbReference>
<dbReference type="Proteomes" id="UP000649289">
    <property type="component" value="Unassembled WGS sequence"/>
</dbReference>
<feature type="domain" description="SMP-30/Gluconolactonase/LRE-like region" evidence="3">
    <location>
        <begin position="15"/>
        <end position="239"/>
    </location>
</feature>
<dbReference type="Gene3D" id="2.120.10.30">
    <property type="entry name" value="TolB, C-terminal domain"/>
    <property type="match status" value="1"/>
</dbReference>
<dbReference type="PANTHER" id="PTHR47572:SF4">
    <property type="entry name" value="LACTONASE DRP35"/>
    <property type="match status" value="1"/>
</dbReference>
<proteinExistence type="inferred from homology"/>
<gene>
    <name evidence="4" type="ORF">IEZ25_13265</name>
</gene>
<dbReference type="Pfam" id="PF08450">
    <property type="entry name" value="SGL"/>
    <property type="match status" value="1"/>
</dbReference>
<evidence type="ECO:0000259" key="3">
    <source>
        <dbReference type="Pfam" id="PF08450"/>
    </source>
</evidence>
<name>A0ABR8MJX2_9ACTN</name>